<keyword evidence="2" id="KW-0812">Transmembrane</keyword>
<comment type="caution">
    <text evidence="3">The sequence shown here is derived from an EMBL/GenBank/DDBJ whole genome shotgun (WGS) entry which is preliminary data.</text>
</comment>
<evidence type="ECO:0000313" key="3">
    <source>
        <dbReference type="EMBL" id="GIF85681.1"/>
    </source>
</evidence>
<gene>
    <name evidence="3" type="ORF">Cba03nite_70300</name>
</gene>
<reference evidence="3 4" key="1">
    <citation type="submission" date="2021-01" db="EMBL/GenBank/DDBJ databases">
        <title>Whole genome shotgun sequence of Catellatospora bangladeshensis NBRC 107357.</title>
        <authorList>
            <person name="Komaki H."/>
            <person name="Tamura T."/>
        </authorList>
    </citation>
    <scope>NUCLEOTIDE SEQUENCE [LARGE SCALE GENOMIC DNA]</scope>
    <source>
        <strain evidence="3 4">NBRC 107357</strain>
    </source>
</reference>
<keyword evidence="2" id="KW-1133">Transmembrane helix</keyword>
<dbReference type="Proteomes" id="UP000601223">
    <property type="component" value="Unassembled WGS sequence"/>
</dbReference>
<dbReference type="InterPro" id="IPR012338">
    <property type="entry name" value="Beta-lactam/transpept-like"/>
</dbReference>
<feature type="region of interest" description="Disordered" evidence="1">
    <location>
        <begin position="45"/>
        <end position="67"/>
    </location>
</feature>
<keyword evidence="4" id="KW-1185">Reference proteome</keyword>
<keyword evidence="2" id="KW-0472">Membrane</keyword>
<evidence type="ECO:0008006" key="5">
    <source>
        <dbReference type="Google" id="ProtNLM"/>
    </source>
</evidence>
<dbReference type="EMBL" id="BONF01000051">
    <property type="protein sequence ID" value="GIF85681.1"/>
    <property type="molecule type" value="Genomic_DNA"/>
</dbReference>
<dbReference type="SUPFAM" id="SSF56601">
    <property type="entry name" value="beta-lactamase/transpeptidase-like"/>
    <property type="match status" value="1"/>
</dbReference>
<protein>
    <recommendedName>
        <fullName evidence="5">Serine hydrolase</fullName>
    </recommendedName>
</protein>
<evidence type="ECO:0000313" key="4">
    <source>
        <dbReference type="Proteomes" id="UP000601223"/>
    </source>
</evidence>
<feature type="transmembrane region" description="Helical" evidence="2">
    <location>
        <begin position="12"/>
        <end position="40"/>
    </location>
</feature>
<proteinExistence type="predicted"/>
<organism evidence="3 4">
    <name type="scientific">Catellatospora bangladeshensis</name>
    <dbReference type="NCBI Taxonomy" id="310355"/>
    <lineage>
        <taxon>Bacteria</taxon>
        <taxon>Bacillati</taxon>
        <taxon>Actinomycetota</taxon>
        <taxon>Actinomycetes</taxon>
        <taxon>Micromonosporales</taxon>
        <taxon>Micromonosporaceae</taxon>
        <taxon>Catellatospora</taxon>
    </lineage>
</organism>
<name>A0A8J3JRL8_9ACTN</name>
<dbReference type="Gene3D" id="3.40.710.10">
    <property type="entry name" value="DD-peptidase/beta-lactamase superfamily"/>
    <property type="match status" value="1"/>
</dbReference>
<feature type="compositionally biased region" description="Gly residues" evidence="1">
    <location>
        <begin position="53"/>
        <end position="64"/>
    </location>
</feature>
<sequence>MDKHRRSLALRLPGAIIPLMATTVCAVGLLITGGAMQWALHTGTGAAPATAPGPGGDRGDGGTGASATPVRLQLPPVTLDVDGFSSWALLDRRTGEIAGSSNLDAPSDTMSLIKVWLAADFLRRTEYPDQRSLNRLIIMIRDSDNKAAYEFYERNGGREGIERMVELCGLTESEPYRIDGYWSNTVVSARDVVRLGACLADGRAAGPHWTDWLLTQMRLVRGVGDFGPRAVFPPEVASTIAIKNGWLLRAEDKLWHLACLAVTDKWAMSVLLRYPSRYGFDHGRELCASVAEQLKPALP</sequence>
<dbReference type="AlphaFoldDB" id="A0A8J3JRL8"/>
<evidence type="ECO:0000256" key="1">
    <source>
        <dbReference type="SAM" id="MobiDB-lite"/>
    </source>
</evidence>
<accession>A0A8J3JRL8</accession>
<evidence type="ECO:0000256" key="2">
    <source>
        <dbReference type="SAM" id="Phobius"/>
    </source>
</evidence>